<evidence type="ECO:0000256" key="1">
    <source>
        <dbReference type="SAM" id="MobiDB-lite"/>
    </source>
</evidence>
<dbReference type="RefSeq" id="WP_025252350.1">
    <property type="nucleotide sequence ID" value="NZ_CP004353.1"/>
</dbReference>
<dbReference type="Proteomes" id="UP000019222">
    <property type="component" value="Chromosome"/>
</dbReference>
<dbReference type="InterPro" id="IPR053779">
    <property type="entry name" value="GlpR"/>
</dbReference>
<evidence type="ECO:0000313" key="4">
    <source>
        <dbReference type="Proteomes" id="UP000019222"/>
    </source>
</evidence>
<reference evidence="3 4" key="1">
    <citation type="submission" date="2013-02" db="EMBL/GenBank/DDBJ databases">
        <title>The complete genome sequence of Corynebacterium vitaeruminis DSM 20294.</title>
        <authorList>
            <person name="Ruckert C."/>
            <person name="Albersmeier A."/>
            <person name="Kalinowski J."/>
        </authorList>
    </citation>
    <scope>NUCLEOTIDE SEQUENCE [LARGE SCALE GENOMIC DNA]</scope>
    <source>
        <strain evidence="4">ATCC 10234</strain>
    </source>
</reference>
<accession>W5XZ78</accession>
<feature type="transmembrane region" description="Helical" evidence="2">
    <location>
        <begin position="6"/>
        <end position="23"/>
    </location>
</feature>
<dbReference type="AlphaFoldDB" id="W5XZ78"/>
<dbReference type="EMBL" id="CP004353">
    <property type="protein sequence ID" value="AHI22311.1"/>
    <property type="molecule type" value="Genomic_DNA"/>
</dbReference>
<gene>
    <name evidence="3" type="ORF">B843_04610</name>
</gene>
<dbReference type="KEGG" id="cvt:B843_04610"/>
<feature type="transmembrane region" description="Helical" evidence="2">
    <location>
        <begin position="249"/>
        <end position="267"/>
    </location>
</feature>
<dbReference type="STRING" id="1224164.B843_04610"/>
<evidence type="ECO:0000313" key="3">
    <source>
        <dbReference type="EMBL" id="AHI22311.1"/>
    </source>
</evidence>
<name>W5XZ78_9CORY</name>
<keyword evidence="2" id="KW-0812">Transmembrane</keyword>
<sequence length="379" mass="42324">MPGAIAIGLLIVVWIFVLTPWLLRRQKPIRKAGEAFDETRVVYEGGSGELSPRRRPRLSASDVHASDEDERFEMVDVELEDELDDPLIADEASEKLDSAFASVRSKLGRQDREKAEVRADVVDGEVVQELPKAEKVEEVDENDEAAAVEEGYDEYEFDEDEASYELDETYIGPEDLVFGDEDGQAEPVDELDEEVAQPRDEQPEPATADSGELTEDELAFAARRRGRGGWDPEADKQASLSRYQRRQRTLIGLGAGVVVTLVLGFVIGGWAWILPAIAGVATAVYLYALRQQVAAEERLRRRRIQQLRRAQLGVRNKHDEALGIPERLRRPGAVVLEIDDDSPDFEYLDTYVAPTSNTDGTNGYGAVREVDFRHGRRAG</sequence>
<dbReference type="HOGENOM" id="CLU_037505_0_0_11"/>
<feature type="region of interest" description="Disordered" evidence="1">
    <location>
        <begin position="46"/>
        <end position="65"/>
    </location>
</feature>
<protein>
    <submittedName>
        <fullName evidence="3">Uncharacterized protein</fullName>
    </submittedName>
</protein>
<keyword evidence="2" id="KW-0472">Membrane</keyword>
<feature type="transmembrane region" description="Helical" evidence="2">
    <location>
        <begin position="273"/>
        <end position="293"/>
    </location>
</feature>
<feature type="region of interest" description="Disordered" evidence="1">
    <location>
        <begin position="189"/>
        <end position="214"/>
    </location>
</feature>
<evidence type="ECO:0000256" key="2">
    <source>
        <dbReference type="SAM" id="Phobius"/>
    </source>
</evidence>
<keyword evidence="4" id="KW-1185">Reference proteome</keyword>
<dbReference type="PATRIC" id="fig|1224164.3.peg.915"/>
<keyword evidence="2" id="KW-1133">Transmembrane helix</keyword>
<dbReference type="NCBIfam" id="NF045516">
    <property type="entry name" value="GlpR"/>
    <property type="match status" value="1"/>
</dbReference>
<organism evidence="3 4">
    <name type="scientific">Corynebacterium vitaeruminis DSM 20294</name>
    <dbReference type="NCBI Taxonomy" id="1224164"/>
    <lineage>
        <taxon>Bacteria</taxon>
        <taxon>Bacillati</taxon>
        <taxon>Actinomycetota</taxon>
        <taxon>Actinomycetes</taxon>
        <taxon>Mycobacteriales</taxon>
        <taxon>Corynebacteriaceae</taxon>
        <taxon>Corynebacterium</taxon>
    </lineage>
</organism>
<dbReference type="eggNOG" id="ENOG50334B8">
    <property type="taxonomic scope" value="Bacteria"/>
</dbReference>
<proteinExistence type="predicted"/>